<name>A0A1X7VBT4_AMPQE</name>
<organism evidence="2">
    <name type="scientific">Amphimedon queenslandica</name>
    <name type="common">Sponge</name>
    <dbReference type="NCBI Taxonomy" id="400682"/>
    <lineage>
        <taxon>Eukaryota</taxon>
        <taxon>Metazoa</taxon>
        <taxon>Porifera</taxon>
        <taxon>Demospongiae</taxon>
        <taxon>Heteroscleromorpha</taxon>
        <taxon>Haplosclerida</taxon>
        <taxon>Niphatidae</taxon>
        <taxon>Amphimedon</taxon>
    </lineage>
</organism>
<feature type="region of interest" description="Disordered" evidence="1">
    <location>
        <begin position="551"/>
        <end position="584"/>
    </location>
</feature>
<feature type="compositionally biased region" description="Basic and acidic residues" evidence="1">
    <location>
        <begin position="566"/>
        <end position="579"/>
    </location>
</feature>
<evidence type="ECO:0000313" key="3">
    <source>
        <dbReference type="Proteomes" id="UP000007879"/>
    </source>
</evidence>
<sequence length="602" mass="68589">MEKRNEERKKSFLDDGTEETSSTGNTAATAVVRRRTAKIIRRKEPTVDLRTLPPVSLLQPATIECYSTVESASVHTLDALGSYYTAIVDEMSITGWRIDEHKKAKQELSISSQHLQAANRQALQSRESSCNRLYSSRLNSRLTKRREQYSFKHSDDIDDHLSHYINHCSFSFLLISSKKKEPLLQELPEQSDSTHEAVSEAMHRRRSGTTRNDYSRKSNRKLEENDCSNELCDIQTNPPNHRLHSLASKLGVEDSIHKPTLVHLSKAKTASTNMRRSGEMDRVAESLMVTGASDSKETKLVDLADKNRRHLNSSRQPSRQSSSRQSSRHQEHNFSALSKPIKKERKDPSTISISKYLNINNRSERDKEGEEKKDERDKISELEEKKEKDEEQHLHEAEASCSHSTSEPWPDPYPIDLMADTGIKKDIVIRRTADSLGLHSHKWAKDFMERGFLNGRISRNIYYHYSRPGTREGTREGSASSDVSAIEKNKEMKPRTERAVTTRGERNKADTITEKLQKLESVYFSGSCRRPPGAGGGMNSACKRKIIKGSVSRPQTQANVHKSRRQYHEGGGEEREKKRSGMAKWAVTGERWQNMSPIKLFT</sequence>
<feature type="compositionally biased region" description="Basic and acidic residues" evidence="1">
    <location>
        <begin position="192"/>
        <end position="202"/>
    </location>
</feature>
<dbReference type="KEGG" id="aqu:109580739"/>
<feature type="compositionally biased region" description="Basic and acidic residues" evidence="1">
    <location>
        <begin position="297"/>
        <end position="306"/>
    </location>
</feature>
<feature type="compositionally biased region" description="Basic and acidic residues" evidence="1">
    <location>
        <begin position="485"/>
        <end position="508"/>
    </location>
</feature>
<evidence type="ECO:0000256" key="1">
    <source>
        <dbReference type="SAM" id="MobiDB-lite"/>
    </source>
</evidence>
<dbReference type="AlphaFoldDB" id="A0A1X7VBT4"/>
<evidence type="ECO:0000313" key="2">
    <source>
        <dbReference type="EnsemblMetazoa" id="Aqu2.1.37204_001"/>
    </source>
</evidence>
<feature type="region of interest" description="Disordered" evidence="1">
    <location>
        <begin position="1"/>
        <end position="27"/>
    </location>
</feature>
<dbReference type="EnsemblMetazoa" id="XM_019994226.1">
    <property type="protein sequence ID" value="XP_019849785.1"/>
    <property type="gene ID" value="LOC109580739"/>
</dbReference>
<feature type="compositionally biased region" description="Basic and acidic residues" evidence="1">
    <location>
        <begin position="213"/>
        <end position="222"/>
    </location>
</feature>
<reference evidence="2" key="2">
    <citation type="submission" date="2017-05" db="UniProtKB">
        <authorList>
            <consortium name="EnsemblMetazoa"/>
        </authorList>
    </citation>
    <scope>IDENTIFICATION</scope>
</reference>
<dbReference type="EnsemblMetazoa" id="Aqu2.1.37204_001">
    <property type="protein sequence ID" value="Aqu2.1.37204_001"/>
    <property type="gene ID" value="Aqu2.1.37204"/>
</dbReference>
<feature type="compositionally biased region" description="Basic and acidic residues" evidence="1">
    <location>
        <begin position="362"/>
        <end position="398"/>
    </location>
</feature>
<keyword evidence="3" id="KW-1185">Reference proteome</keyword>
<feature type="compositionally biased region" description="Low complexity" evidence="1">
    <location>
        <begin position="313"/>
        <end position="325"/>
    </location>
</feature>
<feature type="compositionally biased region" description="Polar residues" evidence="1">
    <location>
        <begin position="349"/>
        <end position="361"/>
    </location>
</feature>
<dbReference type="Proteomes" id="UP000007879">
    <property type="component" value="Unassembled WGS sequence"/>
</dbReference>
<feature type="region of interest" description="Disordered" evidence="1">
    <location>
        <begin position="185"/>
        <end position="222"/>
    </location>
</feature>
<feature type="region of interest" description="Disordered" evidence="1">
    <location>
        <begin position="469"/>
        <end position="508"/>
    </location>
</feature>
<reference evidence="3" key="1">
    <citation type="journal article" date="2010" name="Nature">
        <title>The Amphimedon queenslandica genome and the evolution of animal complexity.</title>
        <authorList>
            <person name="Srivastava M."/>
            <person name="Simakov O."/>
            <person name="Chapman J."/>
            <person name="Fahey B."/>
            <person name="Gauthier M.E."/>
            <person name="Mitros T."/>
            <person name="Richards G.S."/>
            <person name="Conaco C."/>
            <person name="Dacre M."/>
            <person name="Hellsten U."/>
            <person name="Larroux C."/>
            <person name="Putnam N.H."/>
            <person name="Stanke M."/>
            <person name="Adamska M."/>
            <person name="Darling A."/>
            <person name="Degnan S.M."/>
            <person name="Oakley T.H."/>
            <person name="Plachetzki D.C."/>
            <person name="Zhai Y."/>
            <person name="Adamski M."/>
            <person name="Calcino A."/>
            <person name="Cummins S.F."/>
            <person name="Goodstein D.M."/>
            <person name="Harris C."/>
            <person name="Jackson D.J."/>
            <person name="Leys S.P."/>
            <person name="Shu S."/>
            <person name="Woodcroft B.J."/>
            <person name="Vervoort M."/>
            <person name="Kosik K.S."/>
            <person name="Manning G."/>
            <person name="Degnan B.M."/>
            <person name="Rokhsar D.S."/>
        </authorList>
    </citation>
    <scope>NUCLEOTIDE SEQUENCE [LARGE SCALE GENOMIC DNA]</scope>
</reference>
<feature type="compositionally biased region" description="Basic and acidic residues" evidence="1">
    <location>
        <begin position="1"/>
        <end position="13"/>
    </location>
</feature>
<gene>
    <name evidence="2" type="primary">109580739</name>
</gene>
<dbReference type="InParanoid" id="A0A1X7VBT4"/>
<proteinExistence type="predicted"/>
<accession>A0A1X7VBT4</accession>
<protein>
    <submittedName>
        <fullName evidence="2">Uncharacterized protein</fullName>
    </submittedName>
</protein>
<feature type="region of interest" description="Disordered" evidence="1">
    <location>
        <begin position="297"/>
        <end position="413"/>
    </location>
</feature>